<reference evidence="1" key="2">
    <citation type="submission" date="2020-09" db="EMBL/GenBank/DDBJ databases">
        <authorList>
            <person name="Sun Q."/>
            <person name="Ohkuma M."/>
        </authorList>
    </citation>
    <scope>NUCLEOTIDE SEQUENCE</scope>
    <source>
        <strain evidence="1">JCM 13919</strain>
    </source>
</reference>
<dbReference type="Proteomes" id="UP000630149">
    <property type="component" value="Unassembled WGS sequence"/>
</dbReference>
<dbReference type="EMBL" id="BMOB01000005">
    <property type="protein sequence ID" value="GGI86213.1"/>
    <property type="molecule type" value="Genomic_DNA"/>
</dbReference>
<accession>A0A917JX31</accession>
<proteinExistence type="predicted"/>
<gene>
    <name evidence="1" type="ORF">GCM10007966_13520</name>
</gene>
<evidence type="ECO:0008006" key="3">
    <source>
        <dbReference type="Google" id="ProtNLM"/>
    </source>
</evidence>
<comment type="caution">
    <text evidence="1">The sequence shown here is derived from an EMBL/GenBank/DDBJ whole genome shotgun (WGS) entry which is preliminary data.</text>
</comment>
<keyword evidence="2" id="KW-1185">Reference proteome</keyword>
<dbReference type="RefSeq" id="WP_131776765.1">
    <property type="nucleotide sequence ID" value="NZ_BMOB01000005.1"/>
</dbReference>
<evidence type="ECO:0000313" key="1">
    <source>
        <dbReference type="EMBL" id="GGI86213.1"/>
    </source>
</evidence>
<dbReference type="AlphaFoldDB" id="A0A917JX31"/>
<evidence type="ECO:0000313" key="2">
    <source>
        <dbReference type="Proteomes" id="UP000630149"/>
    </source>
</evidence>
<sequence>MRLSIHKFFYFICLLVISTQVFPLNLKEDGHVIVQAGGYWSSQGKSQHINIIDLIGDDFTVTRGTGSNGLMGLGYFIDGQSYKLFKMAFGVNAFYLAKTSVQGTVVQENLFTNLSYRYDVEHFPIYASAKSLVKTNSPKFDLVMELGFGPNFMRTSHFEEQSLDGGITLVDNIFSGRTTTTWSAMGGVGFKLNDLLGRASLECGYKLFYLGEGSFNRNSDQVLNTLHTGNSYANAFVCGVTL</sequence>
<organism evidence="1 2">
    <name type="scientific">Legionella impletisoli</name>
    <dbReference type="NCBI Taxonomy" id="343510"/>
    <lineage>
        <taxon>Bacteria</taxon>
        <taxon>Pseudomonadati</taxon>
        <taxon>Pseudomonadota</taxon>
        <taxon>Gammaproteobacteria</taxon>
        <taxon>Legionellales</taxon>
        <taxon>Legionellaceae</taxon>
        <taxon>Legionella</taxon>
    </lineage>
</organism>
<name>A0A917JX31_9GAMM</name>
<protein>
    <recommendedName>
        <fullName evidence="3">Outer membrane protein beta-barrel domain-containing protein</fullName>
    </recommendedName>
</protein>
<reference evidence="1" key="1">
    <citation type="journal article" date="2014" name="Int. J. Syst. Evol. Microbiol.">
        <title>Complete genome sequence of Corynebacterium casei LMG S-19264T (=DSM 44701T), isolated from a smear-ripened cheese.</title>
        <authorList>
            <consortium name="US DOE Joint Genome Institute (JGI-PGF)"/>
            <person name="Walter F."/>
            <person name="Albersmeier A."/>
            <person name="Kalinowski J."/>
            <person name="Ruckert C."/>
        </authorList>
    </citation>
    <scope>NUCLEOTIDE SEQUENCE</scope>
    <source>
        <strain evidence="1">JCM 13919</strain>
    </source>
</reference>
<dbReference type="OrthoDB" id="5642268at2"/>